<dbReference type="HOGENOM" id="CLU_1206760_0_0_1"/>
<keyword evidence="1" id="KW-0175">Coiled coil</keyword>
<dbReference type="Proteomes" id="UP000011087">
    <property type="component" value="Unassembled WGS sequence"/>
</dbReference>
<dbReference type="EMBL" id="JH993238">
    <property type="protein sequence ID" value="EKX31772.1"/>
    <property type="molecule type" value="Genomic_DNA"/>
</dbReference>
<name>L1I6U7_GUITC</name>
<dbReference type="GeneID" id="17288499"/>
<sequence>MMKAPSDSANVSANVDQDAEMGSPGRMAAQIERLTDALVRASQKSNVKEKLLVETSAKLRAVQETAERTKKELEIKEEALKESEKILSKRTEQCRQLYDIVGALEQRLAQQPDASLSTPHQGSDRSRYTNAAVQTEEWSSSERAAAVGEELMAERRSRASERAALEAKIQRLELSIAASENSSNHVHLALFSEVRSRLMGELSYSIPDSNVISSIVKDIDRHLGEFGGDE</sequence>
<dbReference type="EnsemblProtists" id="EKX31772">
    <property type="protein sequence ID" value="EKX31772"/>
    <property type="gene ID" value="GUITHDRAFT_156494"/>
</dbReference>
<evidence type="ECO:0000256" key="2">
    <source>
        <dbReference type="SAM" id="MobiDB-lite"/>
    </source>
</evidence>
<protein>
    <submittedName>
        <fullName evidence="3 4">Uncharacterized protein</fullName>
    </submittedName>
</protein>
<accession>L1I6U7</accession>
<reference evidence="4" key="3">
    <citation type="submission" date="2015-06" db="UniProtKB">
        <authorList>
            <consortium name="EnsemblProtists"/>
        </authorList>
    </citation>
    <scope>IDENTIFICATION</scope>
</reference>
<evidence type="ECO:0000313" key="5">
    <source>
        <dbReference type="Proteomes" id="UP000011087"/>
    </source>
</evidence>
<evidence type="ECO:0000313" key="4">
    <source>
        <dbReference type="EnsemblProtists" id="EKX31772"/>
    </source>
</evidence>
<proteinExistence type="predicted"/>
<feature type="region of interest" description="Disordered" evidence="2">
    <location>
        <begin position="1"/>
        <end position="23"/>
    </location>
</feature>
<feature type="coiled-coil region" evidence="1">
    <location>
        <begin position="52"/>
        <end position="90"/>
    </location>
</feature>
<evidence type="ECO:0000256" key="1">
    <source>
        <dbReference type="SAM" id="Coils"/>
    </source>
</evidence>
<reference evidence="3 5" key="1">
    <citation type="journal article" date="2012" name="Nature">
        <title>Algal genomes reveal evolutionary mosaicism and the fate of nucleomorphs.</title>
        <authorList>
            <consortium name="DOE Joint Genome Institute"/>
            <person name="Curtis B.A."/>
            <person name="Tanifuji G."/>
            <person name="Burki F."/>
            <person name="Gruber A."/>
            <person name="Irimia M."/>
            <person name="Maruyama S."/>
            <person name="Arias M.C."/>
            <person name="Ball S.G."/>
            <person name="Gile G.H."/>
            <person name="Hirakawa Y."/>
            <person name="Hopkins J.F."/>
            <person name="Kuo A."/>
            <person name="Rensing S.A."/>
            <person name="Schmutz J."/>
            <person name="Symeonidi A."/>
            <person name="Elias M."/>
            <person name="Eveleigh R.J."/>
            <person name="Herman E.K."/>
            <person name="Klute M.J."/>
            <person name="Nakayama T."/>
            <person name="Obornik M."/>
            <person name="Reyes-Prieto A."/>
            <person name="Armbrust E.V."/>
            <person name="Aves S.J."/>
            <person name="Beiko R.G."/>
            <person name="Coutinho P."/>
            <person name="Dacks J.B."/>
            <person name="Durnford D.G."/>
            <person name="Fast N.M."/>
            <person name="Green B.R."/>
            <person name="Grisdale C.J."/>
            <person name="Hempel F."/>
            <person name="Henrissat B."/>
            <person name="Hoppner M.P."/>
            <person name="Ishida K."/>
            <person name="Kim E."/>
            <person name="Koreny L."/>
            <person name="Kroth P.G."/>
            <person name="Liu Y."/>
            <person name="Malik S.B."/>
            <person name="Maier U.G."/>
            <person name="McRose D."/>
            <person name="Mock T."/>
            <person name="Neilson J.A."/>
            <person name="Onodera N.T."/>
            <person name="Poole A.M."/>
            <person name="Pritham E.J."/>
            <person name="Richards T.A."/>
            <person name="Rocap G."/>
            <person name="Roy S.W."/>
            <person name="Sarai C."/>
            <person name="Schaack S."/>
            <person name="Shirato S."/>
            <person name="Slamovits C.H."/>
            <person name="Spencer D.F."/>
            <person name="Suzuki S."/>
            <person name="Worden A.Z."/>
            <person name="Zauner S."/>
            <person name="Barry K."/>
            <person name="Bell C."/>
            <person name="Bharti A.K."/>
            <person name="Crow J.A."/>
            <person name="Grimwood J."/>
            <person name="Kramer R."/>
            <person name="Lindquist E."/>
            <person name="Lucas S."/>
            <person name="Salamov A."/>
            <person name="McFadden G.I."/>
            <person name="Lane C.E."/>
            <person name="Keeling P.J."/>
            <person name="Gray M.W."/>
            <person name="Grigoriev I.V."/>
            <person name="Archibald J.M."/>
        </authorList>
    </citation>
    <scope>NUCLEOTIDE SEQUENCE</scope>
    <source>
        <strain evidence="3 5">CCMP2712</strain>
    </source>
</reference>
<evidence type="ECO:0000313" key="3">
    <source>
        <dbReference type="EMBL" id="EKX31772.1"/>
    </source>
</evidence>
<dbReference type="RefSeq" id="XP_005818752.1">
    <property type="nucleotide sequence ID" value="XM_005818695.1"/>
</dbReference>
<keyword evidence="5" id="KW-1185">Reference proteome</keyword>
<gene>
    <name evidence="3" type="ORF">GUITHDRAFT_156494</name>
</gene>
<dbReference type="PaxDb" id="55529-EKX31772"/>
<reference evidence="5" key="2">
    <citation type="submission" date="2012-11" db="EMBL/GenBank/DDBJ databases">
        <authorList>
            <person name="Kuo A."/>
            <person name="Curtis B.A."/>
            <person name="Tanifuji G."/>
            <person name="Burki F."/>
            <person name="Gruber A."/>
            <person name="Irimia M."/>
            <person name="Maruyama S."/>
            <person name="Arias M.C."/>
            <person name="Ball S.G."/>
            <person name="Gile G.H."/>
            <person name="Hirakawa Y."/>
            <person name="Hopkins J.F."/>
            <person name="Rensing S.A."/>
            <person name="Schmutz J."/>
            <person name="Symeonidi A."/>
            <person name="Elias M."/>
            <person name="Eveleigh R.J."/>
            <person name="Herman E.K."/>
            <person name="Klute M.J."/>
            <person name="Nakayama T."/>
            <person name="Obornik M."/>
            <person name="Reyes-Prieto A."/>
            <person name="Armbrust E.V."/>
            <person name="Aves S.J."/>
            <person name="Beiko R.G."/>
            <person name="Coutinho P."/>
            <person name="Dacks J.B."/>
            <person name="Durnford D.G."/>
            <person name="Fast N.M."/>
            <person name="Green B.R."/>
            <person name="Grisdale C."/>
            <person name="Hempe F."/>
            <person name="Henrissat B."/>
            <person name="Hoppner M.P."/>
            <person name="Ishida K.-I."/>
            <person name="Kim E."/>
            <person name="Koreny L."/>
            <person name="Kroth P.G."/>
            <person name="Liu Y."/>
            <person name="Malik S.-B."/>
            <person name="Maier U.G."/>
            <person name="McRose D."/>
            <person name="Mock T."/>
            <person name="Neilson J.A."/>
            <person name="Onodera N.T."/>
            <person name="Poole A.M."/>
            <person name="Pritham E.J."/>
            <person name="Richards T.A."/>
            <person name="Rocap G."/>
            <person name="Roy S.W."/>
            <person name="Sarai C."/>
            <person name="Schaack S."/>
            <person name="Shirato S."/>
            <person name="Slamovits C.H."/>
            <person name="Spencer D.F."/>
            <person name="Suzuki S."/>
            <person name="Worden A.Z."/>
            <person name="Zauner S."/>
            <person name="Barry K."/>
            <person name="Bell C."/>
            <person name="Bharti A.K."/>
            <person name="Crow J.A."/>
            <person name="Grimwood J."/>
            <person name="Kramer R."/>
            <person name="Lindquist E."/>
            <person name="Lucas S."/>
            <person name="Salamov A."/>
            <person name="McFadden G.I."/>
            <person name="Lane C.E."/>
            <person name="Keeling P.J."/>
            <person name="Gray M.W."/>
            <person name="Grigoriev I.V."/>
            <person name="Archibald J.M."/>
        </authorList>
    </citation>
    <scope>NUCLEOTIDE SEQUENCE</scope>
    <source>
        <strain evidence="5">CCMP2712</strain>
    </source>
</reference>
<organism evidence="3">
    <name type="scientific">Guillardia theta (strain CCMP2712)</name>
    <name type="common">Cryptophyte</name>
    <dbReference type="NCBI Taxonomy" id="905079"/>
    <lineage>
        <taxon>Eukaryota</taxon>
        <taxon>Cryptophyceae</taxon>
        <taxon>Pyrenomonadales</taxon>
        <taxon>Geminigeraceae</taxon>
        <taxon>Guillardia</taxon>
    </lineage>
</organism>
<dbReference type="KEGG" id="gtt:GUITHDRAFT_156494"/>
<dbReference type="AlphaFoldDB" id="L1I6U7"/>